<dbReference type="AlphaFoldDB" id="A0A6N7Q7H0"/>
<accession>A0A6N7Q7H0</accession>
<organism evidence="1 2">
    <name type="scientific">Polyangium spumosum</name>
    <dbReference type="NCBI Taxonomy" id="889282"/>
    <lineage>
        <taxon>Bacteria</taxon>
        <taxon>Pseudomonadati</taxon>
        <taxon>Myxococcota</taxon>
        <taxon>Polyangia</taxon>
        <taxon>Polyangiales</taxon>
        <taxon>Polyangiaceae</taxon>
        <taxon>Polyangium</taxon>
    </lineage>
</organism>
<dbReference type="Proteomes" id="UP000440224">
    <property type="component" value="Unassembled WGS sequence"/>
</dbReference>
<proteinExistence type="predicted"/>
<reference evidence="1 2" key="1">
    <citation type="submission" date="2019-10" db="EMBL/GenBank/DDBJ databases">
        <title>A soil myxobacterium in the family Polyangiaceae.</title>
        <authorList>
            <person name="Li Y."/>
            <person name="Wang J."/>
        </authorList>
    </citation>
    <scope>NUCLEOTIDE SEQUENCE [LARGE SCALE GENOMIC DNA]</scope>
    <source>
        <strain evidence="1 2">DSM 14734</strain>
    </source>
</reference>
<gene>
    <name evidence="1" type="ORF">GF068_40985</name>
</gene>
<name>A0A6N7Q7H0_9BACT</name>
<dbReference type="EMBL" id="WJIE01000027">
    <property type="protein sequence ID" value="MRG98244.1"/>
    <property type="molecule type" value="Genomic_DNA"/>
</dbReference>
<evidence type="ECO:0000313" key="2">
    <source>
        <dbReference type="Proteomes" id="UP000440224"/>
    </source>
</evidence>
<sequence>MNASLRAFASGMESAARSVTEGVHDDGVFIAPLFRLPRERDGVPACPTLSAFKARLLQAYNRGLLELATCQRAEDVNPLVVAASAVRSRRTTFHLVQRWSRRTMFAALDDVVGALSPKAYAAAKDFARKVHEDEKRREGRPRLLTLPLDAFAARVQAVVNESSHDALIVELFRELDDRGEVTGLGLSAFKARLRGAHRTGLLTLHAWQVKDGVENPAMQASVVGHEGMTLHLVCRTAVPLPIPWGRPAPLLVPVPRWIEASQGRMMNE</sequence>
<evidence type="ECO:0000313" key="1">
    <source>
        <dbReference type="EMBL" id="MRG98244.1"/>
    </source>
</evidence>
<protein>
    <submittedName>
        <fullName evidence="1">Uncharacterized protein</fullName>
    </submittedName>
</protein>
<keyword evidence="2" id="KW-1185">Reference proteome</keyword>
<comment type="caution">
    <text evidence="1">The sequence shown here is derived from an EMBL/GenBank/DDBJ whole genome shotgun (WGS) entry which is preliminary data.</text>
</comment>